<evidence type="ECO:0000313" key="2">
    <source>
        <dbReference type="EMBL" id="KAH8022432.1"/>
    </source>
</evidence>
<protein>
    <submittedName>
        <fullName evidence="2">Uncharacterized protein</fullName>
    </submittedName>
</protein>
<dbReference type="AlphaFoldDB" id="A0A9J6DKR6"/>
<reference evidence="2" key="1">
    <citation type="journal article" date="2020" name="Cell">
        <title>Large-Scale Comparative Analyses of Tick Genomes Elucidate Their Genetic Diversity and Vector Capacities.</title>
        <authorList>
            <consortium name="Tick Genome and Microbiome Consortium (TIGMIC)"/>
            <person name="Jia N."/>
            <person name="Wang J."/>
            <person name="Shi W."/>
            <person name="Du L."/>
            <person name="Sun Y."/>
            <person name="Zhan W."/>
            <person name="Jiang J.F."/>
            <person name="Wang Q."/>
            <person name="Zhang B."/>
            <person name="Ji P."/>
            <person name="Bell-Sakyi L."/>
            <person name="Cui X.M."/>
            <person name="Yuan T.T."/>
            <person name="Jiang B.G."/>
            <person name="Yang W.F."/>
            <person name="Lam T.T."/>
            <person name="Chang Q.C."/>
            <person name="Ding S.J."/>
            <person name="Wang X.J."/>
            <person name="Zhu J.G."/>
            <person name="Ruan X.D."/>
            <person name="Zhao L."/>
            <person name="Wei J.T."/>
            <person name="Ye R.Z."/>
            <person name="Que T.C."/>
            <person name="Du C.H."/>
            <person name="Zhou Y.H."/>
            <person name="Cheng J.X."/>
            <person name="Dai P.F."/>
            <person name="Guo W.B."/>
            <person name="Han X.H."/>
            <person name="Huang E.J."/>
            <person name="Li L.F."/>
            <person name="Wei W."/>
            <person name="Gao Y.C."/>
            <person name="Liu J.Z."/>
            <person name="Shao H.Z."/>
            <person name="Wang X."/>
            <person name="Wang C.C."/>
            <person name="Yang T.C."/>
            <person name="Huo Q.B."/>
            <person name="Li W."/>
            <person name="Chen H.Y."/>
            <person name="Chen S.E."/>
            <person name="Zhou L.G."/>
            <person name="Ni X.B."/>
            <person name="Tian J.H."/>
            <person name="Sheng Y."/>
            <person name="Liu T."/>
            <person name="Pan Y.S."/>
            <person name="Xia L.Y."/>
            <person name="Li J."/>
            <person name="Zhao F."/>
            <person name="Cao W.C."/>
        </authorList>
    </citation>
    <scope>NUCLEOTIDE SEQUENCE</scope>
    <source>
        <strain evidence="2">Rmic-2018</strain>
    </source>
</reference>
<feature type="compositionally biased region" description="Polar residues" evidence="1">
    <location>
        <begin position="132"/>
        <end position="155"/>
    </location>
</feature>
<reference evidence="2" key="2">
    <citation type="submission" date="2021-09" db="EMBL/GenBank/DDBJ databases">
        <authorList>
            <person name="Jia N."/>
            <person name="Wang J."/>
            <person name="Shi W."/>
            <person name="Du L."/>
            <person name="Sun Y."/>
            <person name="Zhan W."/>
            <person name="Jiang J."/>
            <person name="Wang Q."/>
            <person name="Zhang B."/>
            <person name="Ji P."/>
            <person name="Sakyi L.B."/>
            <person name="Cui X."/>
            <person name="Yuan T."/>
            <person name="Jiang B."/>
            <person name="Yang W."/>
            <person name="Lam T.T.-Y."/>
            <person name="Chang Q."/>
            <person name="Ding S."/>
            <person name="Wang X."/>
            <person name="Zhu J."/>
            <person name="Ruan X."/>
            <person name="Zhao L."/>
            <person name="Wei J."/>
            <person name="Que T."/>
            <person name="Du C."/>
            <person name="Cheng J."/>
            <person name="Dai P."/>
            <person name="Han X."/>
            <person name="Huang E."/>
            <person name="Gao Y."/>
            <person name="Liu J."/>
            <person name="Shao H."/>
            <person name="Ye R."/>
            <person name="Li L."/>
            <person name="Wei W."/>
            <person name="Wang X."/>
            <person name="Wang C."/>
            <person name="Huo Q."/>
            <person name="Li W."/>
            <person name="Guo W."/>
            <person name="Chen H."/>
            <person name="Chen S."/>
            <person name="Zhou L."/>
            <person name="Zhou L."/>
            <person name="Ni X."/>
            <person name="Tian J."/>
            <person name="Zhou Y."/>
            <person name="Sheng Y."/>
            <person name="Liu T."/>
            <person name="Pan Y."/>
            <person name="Xia L."/>
            <person name="Li J."/>
            <person name="Zhao F."/>
            <person name="Cao W."/>
        </authorList>
    </citation>
    <scope>NUCLEOTIDE SEQUENCE</scope>
    <source>
        <strain evidence="2">Rmic-2018</strain>
        <tissue evidence="2">Larvae</tissue>
    </source>
</reference>
<accession>A0A9J6DKR6</accession>
<dbReference type="EMBL" id="JABSTU010000009">
    <property type="protein sequence ID" value="KAH8022432.1"/>
    <property type="molecule type" value="Genomic_DNA"/>
</dbReference>
<feature type="region of interest" description="Disordered" evidence="1">
    <location>
        <begin position="112"/>
        <end position="167"/>
    </location>
</feature>
<name>A0A9J6DKR6_RHIMP</name>
<evidence type="ECO:0000313" key="3">
    <source>
        <dbReference type="Proteomes" id="UP000821866"/>
    </source>
</evidence>
<gene>
    <name evidence="2" type="ORF">HPB51_024531</name>
</gene>
<proteinExistence type="predicted"/>
<comment type="caution">
    <text evidence="2">The sequence shown here is derived from an EMBL/GenBank/DDBJ whole genome shotgun (WGS) entry which is preliminary data.</text>
</comment>
<evidence type="ECO:0000256" key="1">
    <source>
        <dbReference type="SAM" id="MobiDB-lite"/>
    </source>
</evidence>
<organism evidence="2 3">
    <name type="scientific">Rhipicephalus microplus</name>
    <name type="common">Cattle tick</name>
    <name type="synonym">Boophilus microplus</name>
    <dbReference type="NCBI Taxonomy" id="6941"/>
    <lineage>
        <taxon>Eukaryota</taxon>
        <taxon>Metazoa</taxon>
        <taxon>Ecdysozoa</taxon>
        <taxon>Arthropoda</taxon>
        <taxon>Chelicerata</taxon>
        <taxon>Arachnida</taxon>
        <taxon>Acari</taxon>
        <taxon>Parasitiformes</taxon>
        <taxon>Ixodida</taxon>
        <taxon>Ixodoidea</taxon>
        <taxon>Ixodidae</taxon>
        <taxon>Rhipicephalinae</taxon>
        <taxon>Rhipicephalus</taxon>
        <taxon>Boophilus</taxon>
    </lineage>
</organism>
<keyword evidence="3" id="KW-1185">Reference proteome</keyword>
<dbReference type="Proteomes" id="UP000821866">
    <property type="component" value="Chromosome 7"/>
</dbReference>
<sequence>MHALLNVRISSLAYAKRLGSTTIVIPLYEGNRVPMWAHFNSIMMKVSLYRKQINFCKEGGRFRHRPDVCPSPTDKLCLACRAKNPTRDHECTLKGKLRGDAHPTADRTCRVNLRRHISQSNEDGLRGETRKNSSGKPIHQTRTPGEAATHNQPVNPRQGPDPDPSPG</sequence>